<dbReference type="STRING" id="767434.Fraau_0858"/>
<keyword evidence="2 5" id="KW-0285">Flavoprotein</keyword>
<evidence type="ECO:0000256" key="2">
    <source>
        <dbReference type="ARBA" id="ARBA00022630"/>
    </source>
</evidence>
<proteinExistence type="inferred from homology"/>
<evidence type="ECO:0000256" key="4">
    <source>
        <dbReference type="ARBA" id="ARBA00023002"/>
    </source>
</evidence>
<name>H8L0S4_FRAAD</name>
<dbReference type="InterPro" id="IPR000415">
    <property type="entry name" value="Nitroreductase-like"/>
</dbReference>
<dbReference type="InterPro" id="IPR016446">
    <property type="entry name" value="Flavin_OxRdtase_Frp"/>
</dbReference>
<accession>H8L0S4</accession>
<dbReference type="SUPFAM" id="SSF55469">
    <property type="entry name" value="FMN-dependent nitroreductase-like"/>
    <property type="match status" value="1"/>
</dbReference>
<evidence type="ECO:0000259" key="6">
    <source>
        <dbReference type="Pfam" id="PF00881"/>
    </source>
</evidence>
<dbReference type="OrthoDB" id="3181400at2"/>
<dbReference type="PANTHER" id="PTHR43425:SF2">
    <property type="entry name" value="OXYGEN-INSENSITIVE NADPH NITROREDUCTASE"/>
    <property type="match status" value="1"/>
</dbReference>
<keyword evidence="5" id="KW-0521">NADP</keyword>
<dbReference type="RefSeq" id="WP_014402335.1">
    <property type="nucleotide sequence ID" value="NC_017033.1"/>
</dbReference>
<comment type="similarity">
    <text evidence="1 5">Belongs to the flavin oxidoreductase frp family.</text>
</comment>
<evidence type="ECO:0000313" key="7">
    <source>
        <dbReference type="EMBL" id="AFC85329.1"/>
    </source>
</evidence>
<keyword evidence="3 5" id="KW-0288">FMN</keyword>
<gene>
    <name evidence="7" type="ordered locus">Fraau_0858</name>
</gene>
<dbReference type="PIRSF" id="PIRSF005426">
    <property type="entry name" value="Frp"/>
    <property type="match status" value="1"/>
</dbReference>
<evidence type="ECO:0000256" key="1">
    <source>
        <dbReference type="ARBA" id="ARBA00008366"/>
    </source>
</evidence>
<protein>
    <submittedName>
        <fullName evidence="7">Nitroreductase</fullName>
    </submittedName>
</protein>
<reference evidence="7" key="1">
    <citation type="submission" date="2012-02" db="EMBL/GenBank/DDBJ databases">
        <title>The complete genome of Frateuria aurantia DSM 6220.</title>
        <authorList>
            <consortium name="US DOE Joint Genome Institute (JGI-PGF)"/>
            <person name="Lucas S."/>
            <person name="Copeland A."/>
            <person name="Lapidus A."/>
            <person name="Glavina del Rio T."/>
            <person name="Dalin E."/>
            <person name="Tice H."/>
            <person name="Bruce D."/>
            <person name="Goodwin L."/>
            <person name="Pitluck S."/>
            <person name="Peters L."/>
            <person name="Ovchinnikova G."/>
            <person name="Teshima H."/>
            <person name="Kyrpides N."/>
            <person name="Mavromatis K."/>
            <person name="Ivanova N."/>
            <person name="Brettin T."/>
            <person name="Detter J.C."/>
            <person name="Han C."/>
            <person name="Larimer F."/>
            <person name="Land M."/>
            <person name="Hauser L."/>
            <person name="Markowitz V."/>
            <person name="Cheng J.-F."/>
            <person name="Hugenholtz P."/>
            <person name="Woyke T."/>
            <person name="Wu D."/>
            <person name="Brambilla E."/>
            <person name="Klenk H.-P."/>
            <person name="Eisen J.A."/>
        </authorList>
    </citation>
    <scope>NUCLEOTIDE SEQUENCE</scope>
    <source>
        <strain evidence="7">DSM 6220</strain>
    </source>
</reference>
<dbReference type="Proteomes" id="UP000005234">
    <property type="component" value="Chromosome"/>
</dbReference>
<dbReference type="InterPro" id="IPR029479">
    <property type="entry name" value="Nitroreductase"/>
</dbReference>
<evidence type="ECO:0000256" key="5">
    <source>
        <dbReference type="PIRNR" id="PIRNR005426"/>
    </source>
</evidence>
<feature type="domain" description="Nitroreductase" evidence="6">
    <location>
        <begin position="28"/>
        <end position="183"/>
    </location>
</feature>
<dbReference type="EMBL" id="CP003350">
    <property type="protein sequence ID" value="AFC85329.1"/>
    <property type="molecule type" value="Genomic_DNA"/>
</dbReference>
<sequence length="269" mass="29089">MNSAAEAWLHRYGTTAPLDITPTLAGLLQHRSVRQYLDRPVSDDSLLRAVAAAQSASTSSNLQLWSVVAVRDPERKLELARLAGHQRHVRDAPLLLMWVADLSRLKRIGEALQQPTEGREYLEGFVLASIDAALAAQNAAVSLESEGLGLVYIGGMRNQPEAVARVLDLPPGAAVVFGMCVGHPDPEAAAEIKPRLSPPVVLHHETYAIADEAAGIAEYEQRATAFQQAQGRETPPWSQQAVARMADGAALTGRDRLREALAAMDFPLR</sequence>
<keyword evidence="4 5" id="KW-0560">Oxidoreductase</keyword>
<dbReference type="eggNOG" id="COG0778">
    <property type="taxonomic scope" value="Bacteria"/>
</dbReference>
<dbReference type="KEGG" id="fau:Fraau_0858"/>
<dbReference type="AlphaFoldDB" id="H8L0S4"/>
<dbReference type="GO" id="GO:0016491">
    <property type="term" value="F:oxidoreductase activity"/>
    <property type="evidence" value="ECO:0007669"/>
    <property type="project" value="UniProtKB-UniRule"/>
</dbReference>
<evidence type="ECO:0000256" key="3">
    <source>
        <dbReference type="ARBA" id="ARBA00022643"/>
    </source>
</evidence>
<keyword evidence="8" id="KW-1185">Reference proteome</keyword>
<dbReference type="Gene3D" id="3.40.109.10">
    <property type="entry name" value="NADH Oxidase"/>
    <property type="match status" value="1"/>
</dbReference>
<dbReference type="HOGENOM" id="CLU_070764_0_0_6"/>
<evidence type="ECO:0000313" key="8">
    <source>
        <dbReference type="Proteomes" id="UP000005234"/>
    </source>
</evidence>
<organism evidence="7 8">
    <name type="scientific">Frateuria aurantia (strain ATCC 33424 / DSM 6220 / KCTC 2777 / LMG 1558 / NBRC 3245 / NCIMB 13370)</name>
    <name type="common">Acetobacter aurantius</name>
    <dbReference type="NCBI Taxonomy" id="767434"/>
    <lineage>
        <taxon>Bacteria</taxon>
        <taxon>Pseudomonadati</taxon>
        <taxon>Pseudomonadota</taxon>
        <taxon>Gammaproteobacteria</taxon>
        <taxon>Lysobacterales</taxon>
        <taxon>Rhodanobacteraceae</taxon>
        <taxon>Frateuria</taxon>
    </lineage>
</organism>
<dbReference type="Pfam" id="PF00881">
    <property type="entry name" value="Nitroreductase"/>
    <property type="match status" value="1"/>
</dbReference>
<dbReference type="PANTHER" id="PTHR43425">
    <property type="entry name" value="OXYGEN-INSENSITIVE NADPH NITROREDUCTASE"/>
    <property type="match status" value="1"/>
</dbReference>